<dbReference type="Proteomes" id="UP000204095">
    <property type="component" value="Segment"/>
</dbReference>
<organismHost>
    <name type="scientific">Paramecium bursaria</name>
    <dbReference type="NCBI Taxonomy" id="74790"/>
</organismHost>
<dbReference type="EMBL" id="DQ890022">
    <property type="protein sequence ID" value="ABT15312.1"/>
    <property type="molecule type" value="Genomic_DNA"/>
</dbReference>
<name>A7J681_PBCVF</name>
<gene>
    <name evidence="1" type="primary">n027R</name>
    <name evidence="1" type="ORF">FR483_n027R</name>
</gene>
<dbReference type="GeneID" id="5470129"/>
<dbReference type="RefSeq" id="YP_001425659.1">
    <property type="nucleotide sequence ID" value="NC_008603.1"/>
</dbReference>
<proteinExistence type="predicted"/>
<accession>A7J681</accession>
<sequence length="132" mass="14644">MEETDDGVDIRFVNLIIPLQSVLCLPHLFESRKSKLRQVPHHTAIKTPHRLLLHGKAHIFYGTIFDGGLRDEELLPGGTPCCRQLKKKHRGEPNADAGCLSVGRLSKQIDAKLFALITAPPVGGKHSERCHV</sequence>
<evidence type="ECO:0000313" key="1">
    <source>
        <dbReference type="EMBL" id="ABT15312.1"/>
    </source>
</evidence>
<protein>
    <submittedName>
        <fullName evidence="1">Uncharacterized protein n027R</fullName>
    </submittedName>
</protein>
<reference evidence="1 2" key="1">
    <citation type="journal article" date="2007" name="Virology">
        <title>Sequence and annotation of the 314-kb MT325 and the 321-kb FR483 viruses that infect Chlorella Pbi.</title>
        <authorList>
            <person name="Fitzgerald L.A."/>
            <person name="Graves M.V."/>
            <person name="Li X."/>
            <person name="Feldblyum T."/>
            <person name="Hartigan J."/>
            <person name="Van Etten J.L."/>
        </authorList>
    </citation>
    <scope>NUCLEOTIDE SEQUENCE [LARGE SCALE GENOMIC DNA]</scope>
    <source>
        <strain evidence="1 2">FR483</strain>
    </source>
</reference>
<evidence type="ECO:0000313" key="2">
    <source>
        <dbReference type="Proteomes" id="UP000204095"/>
    </source>
</evidence>
<organism evidence="1 2">
    <name type="scientific">Paramecium bursaria Chlorella virus FR483</name>
    <name type="common">PBCV-FR483</name>
    <dbReference type="NCBI Taxonomy" id="399781"/>
    <lineage>
        <taxon>Viruses</taxon>
        <taxon>Varidnaviria</taxon>
        <taxon>Bamfordvirae</taxon>
        <taxon>Nucleocytoviricota</taxon>
        <taxon>Megaviricetes</taxon>
        <taxon>Algavirales</taxon>
        <taxon>Phycodnaviridae</taxon>
        <taxon>Chlorovirus</taxon>
        <taxon>Chlorovirus conductrix</taxon>
        <taxon>Paramecium bursaria Chlorella virus A1</taxon>
    </lineage>
</organism>
<dbReference type="KEGG" id="vg:5470129"/>